<proteinExistence type="predicted"/>
<dbReference type="EMBL" id="CM042019">
    <property type="protein sequence ID" value="KAI3823688.1"/>
    <property type="molecule type" value="Genomic_DNA"/>
</dbReference>
<evidence type="ECO:0000313" key="2">
    <source>
        <dbReference type="Proteomes" id="UP001056120"/>
    </source>
</evidence>
<reference evidence="2" key="1">
    <citation type="journal article" date="2022" name="Mol. Ecol. Resour.">
        <title>The genomes of chicory, endive, great burdock and yacon provide insights into Asteraceae palaeo-polyploidization history and plant inulin production.</title>
        <authorList>
            <person name="Fan W."/>
            <person name="Wang S."/>
            <person name="Wang H."/>
            <person name="Wang A."/>
            <person name="Jiang F."/>
            <person name="Liu H."/>
            <person name="Zhao H."/>
            <person name="Xu D."/>
            <person name="Zhang Y."/>
        </authorList>
    </citation>
    <scope>NUCLEOTIDE SEQUENCE [LARGE SCALE GENOMIC DNA]</scope>
    <source>
        <strain evidence="2">cv. Yunnan</strain>
    </source>
</reference>
<keyword evidence="2" id="KW-1185">Reference proteome</keyword>
<comment type="caution">
    <text evidence="1">The sequence shown here is derived from an EMBL/GenBank/DDBJ whole genome shotgun (WGS) entry which is preliminary data.</text>
</comment>
<evidence type="ECO:0000313" key="1">
    <source>
        <dbReference type="EMBL" id="KAI3823688.1"/>
    </source>
</evidence>
<reference evidence="1 2" key="2">
    <citation type="journal article" date="2022" name="Mol. Ecol. Resour.">
        <title>The genomes of chicory, endive, great burdock and yacon provide insights into Asteraceae paleo-polyploidization history and plant inulin production.</title>
        <authorList>
            <person name="Fan W."/>
            <person name="Wang S."/>
            <person name="Wang H."/>
            <person name="Wang A."/>
            <person name="Jiang F."/>
            <person name="Liu H."/>
            <person name="Zhao H."/>
            <person name="Xu D."/>
            <person name="Zhang Y."/>
        </authorList>
    </citation>
    <scope>NUCLEOTIDE SEQUENCE [LARGE SCALE GENOMIC DNA]</scope>
    <source>
        <strain evidence="2">cv. Yunnan</strain>
        <tissue evidence="1">Leaves</tissue>
    </source>
</reference>
<sequence length="256" mass="28500">MQEKTINPFVSTSISDSIRSSLSNLILSGRNQSNLDSIFSLCSSSSPAATGSSIYLKQRDLVLNFDTNSLIGVTQPRNSHKKSYRGVRQRQWGKWVAEIRLPQNRMRVWLGTYESPEMAAYAYDRAAYKLRGEYARLNFPNLSYRTGLIGDERKMDALRVAVDNKIEAICQKVKREKAKKRLEKERGKMVRNGNCTESCSGSDVGSLSGSEDGVWKGGDCCSVSGEVTVAEEVETGGWLAGMTSYDLDLIWEILAN</sequence>
<name>A0ACB9JUM9_9ASTR</name>
<dbReference type="Proteomes" id="UP001056120">
    <property type="component" value="Linkage Group LG02"/>
</dbReference>
<protein>
    <submittedName>
        <fullName evidence="1">Uncharacterized protein</fullName>
    </submittedName>
</protein>
<accession>A0ACB9JUM9</accession>
<gene>
    <name evidence="1" type="ORF">L1987_05128</name>
</gene>
<organism evidence="1 2">
    <name type="scientific">Smallanthus sonchifolius</name>
    <dbReference type="NCBI Taxonomy" id="185202"/>
    <lineage>
        <taxon>Eukaryota</taxon>
        <taxon>Viridiplantae</taxon>
        <taxon>Streptophyta</taxon>
        <taxon>Embryophyta</taxon>
        <taxon>Tracheophyta</taxon>
        <taxon>Spermatophyta</taxon>
        <taxon>Magnoliopsida</taxon>
        <taxon>eudicotyledons</taxon>
        <taxon>Gunneridae</taxon>
        <taxon>Pentapetalae</taxon>
        <taxon>asterids</taxon>
        <taxon>campanulids</taxon>
        <taxon>Asterales</taxon>
        <taxon>Asteraceae</taxon>
        <taxon>Asteroideae</taxon>
        <taxon>Heliantheae alliance</taxon>
        <taxon>Millerieae</taxon>
        <taxon>Smallanthus</taxon>
    </lineage>
</organism>